<keyword evidence="1" id="KW-0226">DNA condensation</keyword>
<reference evidence="4 5" key="1">
    <citation type="journal article" date="2016" name="Nat. Commun.">
        <title>Thousands of microbial genomes shed light on interconnected biogeochemical processes in an aquifer system.</title>
        <authorList>
            <person name="Anantharaman K."/>
            <person name="Brown C.T."/>
            <person name="Hug L.A."/>
            <person name="Sharon I."/>
            <person name="Castelle C.J."/>
            <person name="Probst A.J."/>
            <person name="Thomas B.C."/>
            <person name="Singh A."/>
            <person name="Wilkins M.J."/>
            <person name="Karaoz U."/>
            <person name="Brodie E.L."/>
            <person name="Williams K.H."/>
            <person name="Hubbard S.S."/>
            <person name="Banfield J.F."/>
        </authorList>
    </citation>
    <scope>NUCLEOTIDE SEQUENCE [LARGE SCALE GENOMIC DNA]</scope>
</reference>
<dbReference type="AlphaFoldDB" id="A0A1G2RUI3"/>
<dbReference type="PANTHER" id="PTHR33175">
    <property type="entry name" value="DNA-BINDING PROTEIN HU"/>
    <property type="match status" value="1"/>
</dbReference>
<dbReference type="InterPro" id="IPR000119">
    <property type="entry name" value="Hist_DNA-bd"/>
</dbReference>
<dbReference type="EMBL" id="MHUL01000033">
    <property type="protein sequence ID" value="OHA76504.1"/>
    <property type="molecule type" value="Genomic_DNA"/>
</dbReference>
<dbReference type="GO" id="GO:0030261">
    <property type="term" value="P:chromosome condensation"/>
    <property type="evidence" value="ECO:0007669"/>
    <property type="project" value="UniProtKB-KW"/>
</dbReference>
<evidence type="ECO:0000313" key="5">
    <source>
        <dbReference type="Proteomes" id="UP000178222"/>
    </source>
</evidence>
<dbReference type="GO" id="GO:0003677">
    <property type="term" value="F:DNA binding"/>
    <property type="evidence" value="ECO:0007669"/>
    <property type="project" value="UniProtKB-KW"/>
</dbReference>
<evidence type="ECO:0000256" key="1">
    <source>
        <dbReference type="ARBA" id="ARBA00023067"/>
    </source>
</evidence>
<dbReference type="CDD" id="cd13831">
    <property type="entry name" value="HU"/>
    <property type="match status" value="1"/>
</dbReference>
<evidence type="ECO:0000256" key="2">
    <source>
        <dbReference type="ARBA" id="ARBA00023125"/>
    </source>
</evidence>
<gene>
    <name evidence="4" type="ORF">A3J30_00535</name>
</gene>
<dbReference type="Gene3D" id="4.10.520.10">
    <property type="entry name" value="IHF-like DNA-binding proteins"/>
    <property type="match status" value="1"/>
</dbReference>
<dbReference type="SUPFAM" id="SSF47729">
    <property type="entry name" value="IHF-like DNA-binding proteins"/>
    <property type="match status" value="1"/>
</dbReference>
<comment type="similarity">
    <text evidence="3">Belongs to the bacterial histone-like protein family.</text>
</comment>
<sequence length="91" mass="9463">MNKEQLLEVMAQKANITKKQAGEALEALTGGIVDALKKGKSVALTGFGTFKTSKRAARQGVNPATGAKIQIPAAVVPKFSAGKGLKEAVRK</sequence>
<dbReference type="Proteomes" id="UP000178222">
    <property type="component" value="Unassembled WGS sequence"/>
</dbReference>
<evidence type="ECO:0000256" key="3">
    <source>
        <dbReference type="RuleBase" id="RU003939"/>
    </source>
</evidence>
<dbReference type="SMART" id="SM00411">
    <property type="entry name" value="BHL"/>
    <property type="match status" value="1"/>
</dbReference>
<dbReference type="InterPro" id="IPR020816">
    <property type="entry name" value="Histone-like_DNA-bd_CS"/>
</dbReference>
<dbReference type="PRINTS" id="PR01727">
    <property type="entry name" value="DNABINDINGHU"/>
</dbReference>
<dbReference type="PROSITE" id="PS00045">
    <property type="entry name" value="HISTONE_LIKE"/>
    <property type="match status" value="1"/>
</dbReference>
<name>A0A1G2RUI3_9BACT</name>
<keyword evidence="2 4" id="KW-0238">DNA-binding</keyword>
<evidence type="ECO:0000313" key="4">
    <source>
        <dbReference type="EMBL" id="OHA76504.1"/>
    </source>
</evidence>
<proteinExistence type="inferred from homology"/>
<dbReference type="PANTHER" id="PTHR33175:SF3">
    <property type="entry name" value="DNA-BINDING PROTEIN HU-BETA"/>
    <property type="match status" value="1"/>
</dbReference>
<comment type="caution">
    <text evidence="4">The sequence shown here is derived from an EMBL/GenBank/DDBJ whole genome shotgun (WGS) entry which is preliminary data.</text>
</comment>
<organism evidence="4 5">
    <name type="scientific">Candidatus Wildermuthbacteria bacterium RIFCSPLOWO2_02_FULL_47_9c</name>
    <dbReference type="NCBI Taxonomy" id="1802466"/>
    <lineage>
        <taxon>Bacteria</taxon>
        <taxon>Candidatus Wildermuthiibacteriota</taxon>
    </lineage>
</organism>
<dbReference type="InterPro" id="IPR010992">
    <property type="entry name" value="IHF-like_DNA-bd_dom_sf"/>
</dbReference>
<protein>
    <submittedName>
        <fullName evidence="4">DNA-binding protein HU</fullName>
    </submittedName>
</protein>
<dbReference type="GO" id="GO:0030527">
    <property type="term" value="F:structural constituent of chromatin"/>
    <property type="evidence" value="ECO:0007669"/>
    <property type="project" value="InterPro"/>
</dbReference>
<dbReference type="Pfam" id="PF00216">
    <property type="entry name" value="Bac_DNA_binding"/>
    <property type="match status" value="1"/>
</dbReference>
<accession>A0A1G2RUI3</accession>